<protein>
    <submittedName>
        <fullName evidence="2">Speckle-type POZ protein-like B</fullName>
    </submittedName>
</protein>
<keyword evidence="3" id="KW-1185">Reference proteome</keyword>
<dbReference type="InterPro" id="IPR011333">
    <property type="entry name" value="SKP1/BTB/POZ_sf"/>
</dbReference>
<evidence type="ECO:0000313" key="3">
    <source>
        <dbReference type="Proteomes" id="UP001054837"/>
    </source>
</evidence>
<evidence type="ECO:0000313" key="2">
    <source>
        <dbReference type="EMBL" id="GIY45261.1"/>
    </source>
</evidence>
<evidence type="ECO:0000259" key="1">
    <source>
        <dbReference type="PROSITE" id="PS50097"/>
    </source>
</evidence>
<gene>
    <name evidence="2" type="primary">spoplb</name>
    <name evidence="2" type="ORF">CDAR_552781</name>
</gene>
<organism evidence="2 3">
    <name type="scientific">Caerostris darwini</name>
    <dbReference type="NCBI Taxonomy" id="1538125"/>
    <lineage>
        <taxon>Eukaryota</taxon>
        <taxon>Metazoa</taxon>
        <taxon>Ecdysozoa</taxon>
        <taxon>Arthropoda</taxon>
        <taxon>Chelicerata</taxon>
        <taxon>Arachnida</taxon>
        <taxon>Araneae</taxon>
        <taxon>Araneomorphae</taxon>
        <taxon>Entelegynae</taxon>
        <taxon>Araneoidea</taxon>
        <taxon>Araneidae</taxon>
        <taxon>Caerostris</taxon>
    </lineage>
</organism>
<dbReference type="InterPro" id="IPR008974">
    <property type="entry name" value="TRAF-like"/>
</dbReference>
<name>A0AAV4TII2_9ARAC</name>
<dbReference type="Pfam" id="PF00651">
    <property type="entry name" value="BTB"/>
    <property type="match status" value="1"/>
</dbReference>
<dbReference type="SUPFAM" id="SSF54695">
    <property type="entry name" value="POZ domain"/>
    <property type="match status" value="1"/>
</dbReference>
<dbReference type="SMART" id="SM00225">
    <property type="entry name" value="BTB"/>
    <property type="match status" value="1"/>
</dbReference>
<dbReference type="Gene3D" id="3.30.710.10">
    <property type="entry name" value="Potassium Channel Kv1.1, Chain A"/>
    <property type="match status" value="1"/>
</dbReference>
<dbReference type="PROSITE" id="PS50097">
    <property type="entry name" value="BTB"/>
    <property type="match status" value="1"/>
</dbReference>
<sequence length="499" mass="57146">MHVFPFPTGEWAKQLGTDHSKLLRVWSNLSPILLRKNIDQCWNKKPNGTCRFDDMIWRHTRVGERLGVKLCNESSKKLDYSLSFLNANGLPEESLDTSGDFCRDCNGNRFYVALDELFIRRRNAFLPQDTLTIQCHVKRINSEVPAFIRSTARTRIGVERNLFTWNLSDFSSLRKGEEREIAVESPGGKFSPLTLKLSIVGGPLSEERIQIEVHRKENRNESFSKLKISLLNNEKKSVLTIEDEFFFEYNNSKIWFLTPLMKISQLFAAKDQLLRNEVLSLECKSSNSFGVVSNLIEVIERGSDFLQDFGICNGTQDSCQSLKDAMEQLVREKISCDVTLRVGSAEFPAHKTILGARSPVFKAMFTCDMQETARNAVDISDLDADTVKRMLLYVYTDTLDHPEGDSAEKLYFAADKYEILCLKNKCALLLESDLRESNACRILLLADRHQDEYLKEAVCSFISKFRSSLLLSEEWKSFNEGHSQLAIQVLQYICLQKMQ</sequence>
<dbReference type="Gene3D" id="1.25.40.420">
    <property type="match status" value="1"/>
</dbReference>
<proteinExistence type="predicted"/>
<reference evidence="2 3" key="1">
    <citation type="submission" date="2021-06" db="EMBL/GenBank/DDBJ databases">
        <title>Caerostris darwini draft genome.</title>
        <authorList>
            <person name="Kono N."/>
            <person name="Arakawa K."/>
        </authorList>
    </citation>
    <scope>NUCLEOTIDE SEQUENCE [LARGE SCALE GENOMIC DNA]</scope>
</reference>
<dbReference type="Proteomes" id="UP001054837">
    <property type="component" value="Unassembled WGS sequence"/>
</dbReference>
<dbReference type="Gene3D" id="2.60.210.10">
    <property type="entry name" value="Apoptosis, Tumor Necrosis Factor Receptor Associated Protein 2, Chain A"/>
    <property type="match status" value="1"/>
</dbReference>
<dbReference type="AlphaFoldDB" id="A0AAV4TII2"/>
<dbReference type="CDD" id="cd18186">
    <property type="entry name" value="BTB_POZ_ZBTB_KLHL-like"/>
    <property type="match status" value="1"/>
</dbReference>
<dbReference type="InterPro" id="IPR000210">
    <property type="entry name" value="BTB/POZ_dom"/>
</dbReference>
<comment type="caution">
    <text evidence="2">The sequence shown here is derived from an EMBL/GenBank/DDBJ whole genome shotgun (WGS) entry which is preliminary data.</text>
</comment>
<dbReference type="EMBL" id="BPLQ01009606">
    <property type="protein sequence ID" value="GIY45261.1"/>
    <property type="molecule type" value="Genomic_DNA"/>
</dbReference>
<dbReference type="PANTHER" id="PTHR24413">
    <property type="entry name" value="SPECKLE-TYPE POZ PROTEIN"/>
    <property type="match status" value="1"/>
</dbReference>
<accession>A0AAV4TII2</accession>
<feature type="domain" description="BTB" evidence="1">
    <location>
        <begin position="336"/>
        <end position="403"/>
    </location>
</feature>